<reference evidence="2" key="1">
    <citation type="submission" date="2020-11" db="EMBL/GenBank/DDBJ databases">
        <authorList>
            <person name="Tran Van P."/>
        </authorList>
    </citation>
    <scope>NUCLEOTIDE SEQUENCE</scope>
</reference>
<name>A0A7R9FMJ5_9NEOP</name>
<keyword evidence="1" id="KW-1133">Transmembrane helix</keyword>
<keyword evidence="1" id="KW-0472">Membrane</keyword>
<dbReference type="EMBL" id="OE000867">
    <property type="protein sequence ID" value="CAD7455275.1"/>
    <property type="molecule type" value="Genomic_DNA"/>
</dbReference>
<proteinExistence type="predicted"/>
<evidence type="ECO:0000256" key="1">
    <source>
        <dbReference type="SAM" id="Phobius"/>
    </source>
</evidence>
<organism evidence="2">
    <name type="scientific">Timema tahoe</name>
    <dbReference type="NCBI Taxonomy" id="61484"/>
    <lineage>
        <taxon>Eukaryota</taxon>
        <taxon>Metazoa</taxon>
        <taxon>Ecdysozoa</taxon>
        <taxon>Arthropoda</taxon>
        <taxon>Hexapoda</taxon>
        <taxon>Insecta</taxon>
        <taxon>Pterygota</taxon>
        <taxon>Neoptera</taxon>
        <taxon>Polyneoptera</taxon>
        <taxon>Phasmatodea</taxon>
        <taxon>Timematodea</taxon>
        <taxon>Timematoidea</taxon>
        <taxon>Timematidae</taxon>
        <taxon>Timema</taxon>
    </lineage>
</organism>
<gene>
    <name evidence="2" type="ORF">TTEB3V08_LOCUS3355</name>
</gene>
<evidence type="ECO:0000313" key="2">
    <source>
        <dbReference type="EMBL" id="CAD7455275.1"/>
    </source>
</evidence>
<dbReference type="AlphaFoldDB" id="A0A7R9FMJ5"/>
<protein>
    <submittedName>
        <fullName evidence="2">Uncharacterized protein</fullName>
    </submittedName>
</protein>
<keyword evidence="1" id="KW-0812">Transmembrane</keyword>
<sequence>MSLGVNTIQRDDSLVIMSHRGDYGTSLVLAVNIFLFTLLKIFNIGTAEILGNVGKVTDLEEYEPDSNEIQTHGERYGLLDCLRLMAKKN</sequence>
<feature type="transmembrane region" description="Helical" evidence="1">
    <location>
        <begin position="23"/>
        <end position="42"/>
    </location>
</feature>
<accession>A0A7R9FMJ5</accession>